<keyword evidence="1" id="KW-0472">Membrane</keyword>
<feature type="transmembrane region" description="Helical" evidence="1">
    <location>
        <begin position="156"/>
        <end position="172"/>
    </location>
</feature>
<keyword evidence="1" id="KW-1133">Transmembrane helix</keyword>
<name>A0A165THU0_9APHY</name>
<feature type="transmembrane region" description="Helical" evidence="1">
    <location>
        <begin position="130"/>
        <end position="150"/>
    </location>
</feature>
<organism evidence="2 3">
    <name type="scientific">Daedalea quercina L-15889</name>
    <dbReference type="NCBI Taxonomy" id="1314783"/>
    <lineage>
        <taxon>Eukaryota</taxon>
        <taxon>Fungi</taxon>
        <taxon>Dikarya</taxon>
        <taxon>Basidiomycota</taxon>
        <taxon>Agaricomycotina</taxon>
        <taxon>Agaricomycetes</taxon>
        <taxon>Polyporales</taxon>
        <taxon>Fomitopsis</taxon>
    </lineage>
</organism>
<gene>
    <name evidence="2" type="ORF">DAEQUDRAFT_413800</name>
</gene>
<keyword evidence="3" id="KW-1185">Reference proteome</keyword>
<dbReference type="AlphaFoldDB" id="A0A165THU0"/>
<protein>
    <submittedName>
        <fullName evidence="2">Uncharacterized protein</fullName>
    </submittedName>
</protein>
<sequence>MRAAWPPTWPEFPLKVFRGPKCKILRIQPDWDDATLLNELRVKYDELRTVWRKWFSLKSVASITMVLSDDSLIYPQRVGPAKVGPAKHKRLRYLLDHPWRLSRQHEFMLVLTARTDLGIEFIELWQLSRITIAIVVPVLASAAIGVVYSVAARDTAAGFTIAGYVTSAYAVLSCPRRAARLRGILSIHSLTMRWCDAKCHVYVYCADIAVINVAAATACPRTIEPDIICTKAMTMGFFHS</sequence>
<evidence type="ECO:0000313" key="2">
    <source>
        <dbReference type="EMBL" id="KZT73462.1"/>
    </source>
</evidence>
<dbReference type="Proteomes" id="UP000076727">
    <property type="component" value="Unassembled WGS sequence"/>
</dbReference>
<accession>A0A165THU0</accession>
<dbReference type="OrthoDB" id="9988102at2759"/>
<reference evidence="2 3" key="1">
    <citation type="journal article" date="2016" name="Mol. Biol. Evol.">
        <title>Comparative Genomics of Early-Diverging Mushroom-Forming Fungi Provides Insights into the Origins of Lignocellulose Decay Capabilities.</title>
        <authorList>
            <person name="Nagy L.G."/>
            <person name="Riley R."/>
            <person name="Tritt A."/>
            <person name="Adam C."/>
            <person name="Daum C."/>
            <person name="Floudas D."/>
            <person name="Sun H."/>
            <person name="Yadav J.S."/>
            <person name="Pangilinan J."/>
            <person name="Larsson K.H."/>
            <person name="Matsuura K."/>
            <person name="Barry K."/>
            <person name="Labutti K."/>
            <person name="Kuo R."/>
            <person name="Ohm R.A."/>
            <person name="Bhattacharya S.S."/>
            <person name="Shirouzu T."/>
            <person name="Yoshinaga Y."/>
            <person name="Martin F.M."/>
            <person name="Grigoriev I.V."/>
            <person name="Hibbett D.S."/>
        </authorList>
    </citation>
    <scope>NUCLEOTIDE SEQUENCE [LARGE SCALE GENOMIC DNA]</scope>
    <source>
        <strain evidence="2 3">L-15889</strain>
    </source>
</reference>
<dbReference type="STRING" id="1314783.A0A165THU0"/>
<proteinExistence type="predicted"/>
<dbReference type="EMBL" id="KV429036">
    <property type="protein sequence ID" value="KZT73462.1"/>
    <property type="molecule type" value="Genomic_DNA"/>
</dbReference>
<evidence type="ECO:0000256" key="1">
    <source>
        <dbReference type="SAM" id="Phobius"/>
    </source>
</evidence>
<keyword evidence="1" id="KW-0812">Transmembrane</keyword>
<evidence type="ECO:0000313" key="3">
    <source>
        <dbReference type="Proteomes" id="UP000076727"/>
    </source>
</evidence>